<comment type="caution">
    <text evidence="2">The sequence shown here is derived from an EMBL/GenBank/DDBJ whole genome shotgun (WGS) entry which is preliminary data.</text>
</comment>
<evidence type="ECO:0000256" key="1">
    <source>
        <dbReference type="SAM" id="SignalP"/>
    </source>
</evidence>
<organism evidence="2 3">
    <name type="scientific">Rhodocollybia butyracea</name>
    <dbReference type="NCBI Taxonomy" id="206335"/>
    <lineage>
        <taxon>Eukaryota</taxon>
        <taxon>Fungi</taxon>
        <taxon>Dikarya</taxon>
        <taxon>Basidiomycota</taxon>
        <taxon>Agaricomycotina</taxon>
        <taxon>Agaricomycetes</taxon>
        <taxon>Agaricomycetidae</taxon>
        <taxon>Agaricales</taxon>
        <taxon>Marasmiineae</taxon>
        <taxon>Omphalotaceae</taxon>
        <taxon>Rhodocollybia</taxon>
    </lineage>
</organism>
<sequence length="96" mass="9902">MLFKLAFSTVFATLLLSACTTSVGAIACEGPNDQSGPTGDVCCHNSGSWECQATDLFCDVPQPCTGSGDTSGPSDELCCFNTGAWVCQPSPLLCRG</sequence>
<gene>
    <name evidence="2" type="ORF">BDP27DRAFT_1333382</name>
</gene>
<dbReference type="Proteomes" id="UP000772434">
    <property type="component" value="Unassembled WGS sequence"/>
</dbReference>
<keyword evidence="1" id="KW-0732">Signal</keyword>
<reference evidence="2" key="1">
    <citation type="submission" date="2020-11" db="EMBL/GenBank/DDBJ databases">
        <authorList>
            <consortium name="DOE Joint Genome Institute"/>
            <person name="Ahrendt S."/>
            <person name="Riley R."/>
            <person name="Andreopoulos W."/>
            <person name="Labutti K."/>
            <person name="Pangilinan J."/>
            <person name="Ruiz-Duenas F.J."/>
            <person name="Barrasa J.M."/>
            <person name="Sanchez-Garcia M."/>
            <person name="Camarero S."/>
            <person name="Miyauchi S."/>
            <person name="Serrano A."/>
            <person name="Linde D."/>
            <person name="Babiker R."/>
            <person name="Drula E."/>
            <person name="Ayuso-Fernandez I."/>
            <person name="Pacheco R."/>
            <person name="Padilla G."/>
            <person name="Ferreira P."/>
            <person name="Barriuso J."/>
            <person name="Kellner H."/>
            <person name="Castanera R."/>
            <person name="Alfaro M."/>
            <person name="Ramirez L."/>
            <person name="Pisabarro A.G."/>
            <person name="Kuo A."/>
            <person name="Tritt A."/>
            <person name="Lipzen A."/>
            <person name="He G."/>
            <person name="Yan M."/>
            <person name="Ng V."/>
            <person name="Cullen D."/>
            <person name="Martin F."/>
            <person name="Rosso M.-N."/>
            <person name="Henrissat B."/>
            <person name="Hibbett D."/>
            <person name="Martinez A.T."/>
            <person name="Grigoriev I.V."/>
        </authorList>
    </citation>
    <scope>NUCLEOTIDE SEQUENCE</scope>
    <source>
        <strain evidence="2">AH 40177</strain>
    </source>
</reference>
<proteinExistence type="predicted"/>
<evidence type="ECO:0000313" key="3">
    <source>
        <dbReference type="Proteomes" id="UP000772434"/>
    </source>
</evidence>
<feature type="chain" id="PRO_5040116418" description="Lipoprotein" evidence="1">
    <location>
        <begin position="26"/>
        <end position="96"/>
    </location>
</feature>
<name>A0A9P5U3F1_9AGAR</name>
<dbReference type="PROSITE" id="PS51257">
    <property type="entry name" value="PROKAR_LIPOPROTEIN"/>
    <property type="match status" value="1"/>
</dbReference>
<protein>
    <recommendedName>
        <fullName evidence="4">Lipoprotein</fullName>
    </recommendedName>
</protein>
<dbReference type="AlphaFoldDB" id="A0A9P5U3F1"/>
<accession>A0A9P5U3F1</accession>
<feature type="signal peptide" evidence="1">
    <location>
        <begin position="1"/>
        <end position="25"/>
    </location>
</feature>
<evidence type="ECO:0008006" key="4">
    <source>
        <dbReference type="Google" id="ProtNLM"/>
    </source>
</evidence>
<evidence type="ECO:0000313" key="2">
    <source>
        <dbReference type="EMBL" id="KAF9064532.1"/>
    </source>
</evidence>
<keyword evidence="3" id="KW-1185">Reference proteome</keyword>
<dbReference type="EMBL" id="JADNRY010000121">
    <property type="protein sequence ID" value="KAF9064532.1"/>
    <property type="molecule type" value="Genomic_DNA"/>
</dbReference>